<evidence type="ECO:0000313" key="2">
    <source>
        <dbReference type="Proteomes" id="UP000066042"/>
    </source>
</evidence>
<dbReference type="AlphaFoldDB" id="A0A0S1XBS4"/>
<dbReference type="Proteomes" id="UP000066042">
    <property type="component" value="Chromosome"/>
</dbReference>
<dbReference type="EMBL" id="CP013050">
    <property type="protein sequence ID" value="ALM75208.1"/>
    <property type="molecule type" value="Genomic_DNA"/>
</dbReference>
<evidence type="ECO:0000313" key="1">
    <source>
        <dbReference type="EMBL" id="ALM75208.1"/>
    </source>
</evidence>
<sequence length="264" mass="31947">MLLDTFPAFLKHWDGTEESWLRYIQEYPELFEKIKWDYERYKMDWREYLKLLTKRNTDELKLAYENLLKVLPEVEREIKTLFDIKDYNIVIYVGLENGAGWVTEFMGKPSILFGLEAIAELKWYDKLEGLIAHEFGHLVHWILRGEDIEKLEDEQIMWLYTEGFAQRIEDIVAGRPWEVESEGWFEWCEENEKLLKEEFLRRVKKGEALNPFFGSWYQLFGKQFLGYYLGYKFILKLEEKFSLEEIAKLEKEKIKGEILKFLED</sequence>
<dbReference type="Pfam" id="PF18958">
    <property type="entry name" value="DUF5700"/>
    <property type="match status" value="1"/>
</dbReference>
<accession>A0A0S1XBS4</accession>
<organism evidence="1 2">
    <name type="scientific">Thermococcus barophilus</name>
    <dbReference type="NCBI Taxonomy" id="55802"/>
    <lineage>
        <taxon>Archaea</taxon>
        <taxon>Methanobacteriati</taxon>
        <taxon>Methanobacteriota</taxon>
        <taxon>Thermococci</taxon>
        <taxon>Thermococcales</taxon>
        <taxon>Thermococcaceae</taxon>
        <taxon>Thermococcus</taxon>
    </lineage>
</organism>
<proteinExistence type="predicted"/>
<reference evidence="1 2" key="1">
    <citation type="journal article" date="2016" name="Genome Announc.">
        <title>Complete genome sequence of the hyperthermophilic and piezophilic archaeon Thermococcus barophilus Ch5, capable of growth at the expense of hydrogenogenesis from carbon monoxide and formate.</title>
        <authorList>
            <person name="Oger P."/>
            <person name="Sokolova T.G."/>
            <person name="Kozhevnikova D.A."/>
            <person name="Taranov E.A."/>
            <person name="Vannier P."/>
            <person name="Lee H.S."/>
            <person name="Kwon K.K."/>
            <person name="Kang S.G."/>
            <person name="Lee J.H."/>
            <person name="Bonch-Osmolovskaya E.A."/>
            <person name="Lebedinsky A.V."/>
        </authorList>
    </citation>
    <scope>NUCLEOTIDE SEQUENCE [LARGE SCALE GENOMIC DNA]</scope>
    <source>
        <strain evidence="2">Ch5</strain>
    </source>
</reference>
<dbReference type="STRING" id="55802.TBCH5v1_1286"/>
<gene>
    <name evidence="1" type="ORF">TBCH5v1_1286</name>
</gene>
<dbReference type="RefSeq" id="WP_056933900.1">
    <property type="nucleotide sequence ID" value="NZ_CP013050.1"/>
</dbReference>
<name>A0A0S1XBS4_THEBA</name>
<dbReference type="GeneID" id="26136534"/>
<evidence type="ECO:0008006" key="3">
    <source>
        <dbReference type="Google" id="ProtNLM"/>
    </source>
</evidence>
<dbReference type="PATRIC" id="fig|55802.8.peg.1266"/>
<protein>
    <recommendedName>
        <fullName evidence="3">DUF2268 domain-containing protein</fullName>
    </recommendedName>
</protein>
<dbReference type="InterPro" id="IPR043754">
    <property type="entry name" value="DUF5700"/>
</dbReference>